<dbReference type="SUPFAM" id="SSF55486">
    <property type="entry name" value="Metalloproteases ('zincins'), catalytic domain"/>
    <property type="match status" value="1"/>
</dbReference>
<keyword evidence="3" id="KW-0645">Protease</keyword>
<comment type="caution">
    <text evidence="10">The sequence shown here is derived from an EMBL/GenBank/DDBJ whole genome shotgun (WGS) entry which is preliminary data.</text>
</comment>
<dbReference type="Pfam" id="PF05649">
    <property type="entry name" value="Peptidase_M13_N"/>
    <property type="match status" value="1"/>
</dbReference>
<protein>
    <submittedName>
        <fullName evidence="10">Endopeptidase</fullName>
    </submittedName>
</protein>
<dbReference type="GO" id="GO:0005886">
    <property type="term" value="C:plasma membrane"/>
    <property type="evidence" value="ECO:0007669"/>
    <property type="project" value="TreeGrafter"/>
</dbReference>
<dbReference type="EMBL" id="AICN01000039">
    <property type="protein sequence ID" value="EHS86610.1"/>
    <property type="molecule type" value="Genomic_DNA"/>
</dbReference>
<evidence type="ECO:0000256" key="5">
    <source>
        <dbReference type="ARBA" id="ARBA00022801"/>
    </source>
</evidence>
<keyword evidence="6" id="KW-0862">Zinc</keyword>
<dbReference type="PRINTS" id="PR00786">
    <property type="entry name" value="NEPRILYSIN"/>
</dbReference>
<sequence length="633" mass="71660">MTVDLQAVKTDLYEAVNGEWAKTAQIPADRPATGGFQDLVIDIEKLLMNDLEKFASGEKELPNEQMAQAVKLYQLALDFDRRASEGTVPLQVELDQIEALQSYEDYQSIWHDWLLTGNASPVDFDLDPDMKNAKVYGLYAGAPSLILPEKNYYADDNQQGQALLQVWTTMAEKVLVMVGYDQEIAQKLVTETKVFDARLVPHVKSAEERADYSKMYNPMTVNEFAQATDQLSLSEIIKSLIKTTEAKVIVTEPAYFQALDQILTDHFTEFKSWLTVKTILGDASVLTDDLRIASGEYSRTLSGSQEAVNHQKFAYYFTMSYFGQVIGKYYGETYFGPEAKANVEYMVHQMIKVYQERLENNDWLSPATRQQAIVKLTHLGVQVGYPEKLPAYYEQLKIDTGKSLLANAITLSQQLKAESFSRWNQPVDQTRWEMSAATVNAYYHPFMNIIVFPAAILQAPFYSLQQTSSQNYGGIGAVIAHEISHAFDNNGSLFDEYGNLKNWWTEEDQSHFKALAEKMIKEFDGLPYAGQSVNGKLTVSENIADAGGLSCALSAAQEEADYYAQAFFLNWARVWRMKATEQYMQLLLSIDVHAPNKLRANVQAQNLAEFYLAFDVQSGDQMYLEPDQRVQIW</sequence>
<dbReference type="RefSeq" id="WP_007122200.1">
    <property type="nucleotide sequence ID" value="NZ_AICN01000039.1"/>
</dbReference>
<evidence type="ECO:0000313" key="10">
    <source>
        <dbReference type="EMBL" id="EHS86610.1"/>
    </source>
</evidence>
<keyword evidence="4" id="KW-0479">Metal-binding</keyword>
<dbReference type="PROSITE" id="PS51885">
    <property type="entry name" value="NEPRILYSIN"/>
    <property type="match status" value="1"/>
</dbReference>
<evidence type="ECO:0000256" key="6">
    <source>
        <dbReference type="ARBA" id="ARBA00022833"/>
    </source>
</evidence>
<dbReference type="Proteomes" id="UP000004567">
    <property type="component" value="Unassembled WGS sequence"/>
</dbReference>
<comment type="cofactor">
    <cofactor evidence="1">
        <name>Zn(2+)</name>
        <dbReference type="ChEBI" id="CHEBI:29105"/>
    </cofactor>
</comment>
<evidence type="ECO:0000259" key="9">
    <source>
        <dbReference type="Pfam" id="PF05649"/>
    </source>
</evidence>
<dbReference type="CDD" id="cd08662">
    <property type="entry name" value="M13"/>
    <property type="match status" value="1"/>
</dbReference>
<dbReference type="InterPro" id="IPR000718">
    <property type="entry name" value="Peptidase_M13"/>
</dbReference>
<evidence type="ECO:0000313" key="11">
    <source>
        <dbReference type="Proteomes" id="UP000004567"/>
    </source>
</evidence>
<keyword evidence="7" id="KW-0482">Metalloprotease</keyword>
<evidence type="ECO:0000256" key="2">
    <source>
        <dbReference type="ARBA" id="ARBA00007357"/>
    </source>
</evidence>
<organism evidence="10 11">
    <name type="scientific">Limosilactobacillus gastricus PS3</name>
    <dbReference type="NCBI Taxonomy" id="1144300"/>
    <lineage>
        <taxon>Bacteria</taxon>
        <taxon>Bacillati</taxon>
        <taxon>Bacillota</taxon>
        <taxon>Bacilli</taxon>
        <taxon>Lactobacillales</taxon>
        <taxon>Lactobacillaceae</taxon>
        <taxon>Limosilactobacillus</taxon>
    </lineage>
</organism>
<dbReference type="PANTHER" id="PTHR11733">
    <property type="entry name" value="ZINC METALLOPROTEASE FAMILY M13 NEPRILYSIN-RELATED"/>
    <property type="match status" value="1"/>
</dbReference>
<name>H4GJG7_9LACO</name>
<dbReference type="InterPro" id="IPR018497">
    <property type="entry name" value="Peptidase_M13_C"/>
</dbReference>
<dbReference type="OrthoDB" id="9775677at2"/>
<reference evidence="10 11" key="1">
    <citation type="journal article" date="2013" name="Genome Announc.">
        <title>Genome Sequence of Lactobacillus gastricus PS3, a Strain Isolated from Human Milk.</title>
        <authorList>
            <person name="Martin V."/>
            <person name="Cardenas N."/>
            <person name="Jimenez E."/>
            <person name="Maldonado A."/>
            <person name="Rodriguez J.M."/>
            <person name="Fernandez L."/>
        </authorList>
    </citation>
    <scope>NUCLEOTIDE SEQUENCE [LARGE SCALE GENOMIC DNA]</scope>
    <source>
        <strain evidence="10 11">PS3</strain>
    </source>
</reference>
<dbReference type="Gene3D" id="1.10.1380.10">
    <property type="entry name" value="Neutral endopeptidase , domain2"/>
    <property type="match status" value="1"/>
</dbReference>
<evidence type="ECO:0000256" key="1">
    <source>
        <dbReference type="ARBA" id="ARBA00001947"/>
    </source>
</evidence>
<evidence type="ECO:0000259" key="8">
    <source>
        <dbReference type="Pfam" id="PF01431"/>
    </source>
</evidence>
<dbReference type="STRING" id="1144300.PS3_15352"/>
<evidence type="ECO:0000256" key="7">
    <source>
        <dbReference type="ARBA" id="ARBA00023049"/>
    </source>
</evidence>
<dbReference type="GO" id="GO:0016485">
    <property type="term" value="P:protein processing"/>
    <property type="evidence" value="ECO:0007669"/>
    <property type="project" value="TreeGrafter"/>
</dbReference>
<gene>
    <name evidence="10" type="ORF">PS3_15352</name>
</gene>
<comment type="similarity">
    <text evidence="2">Belongs to the peptidase M13 family.</text>
</comment>
<dbReference type="InterPro" id="IPR024079">
    <property type="entry name" value="MetalloPept_cat_dom_sf"/>
</dbReference>
<dbReference type="AlphaFoldDB" id="H4GJG7"/>
<dbReference type="Pfam" id="PF01431">
    <property type="entry name" value="Peptidase_M13"/>
    <property type="match status" value="1"/>
</dbReference>
<dbReference type="PATRIC" id="fig|1144300.3.peg.918"/>
<dbReference type="GO" id="GO:0046872">
    <property type="term" value="F:metal ion binding"/>
    <property type="evidence" value="ECO:0007669"/>
    <property type="project" value="UniProtKB-KW"/>
</dbReference>
<dbReference type="Gene3D" id="3.40.390.10">
    <property type="entry name" value="Collagenase (Catalytic Domain)"/>
    <property type="match status" value="1"/>
</dbReference>
<evidence type="ECO:0000256" key="4">
    <source>
        <dbReference type="ARBA" id="ARBA00022723"/>
    </source>
</evidence>
<dbReference type="InterPro" id="IPR008753">
    <property type="entry name" value="Peptidase_M13_N"/>
</dbReference>
<feature type="domain" description="Peptidase M13 N-terminal" evidence="9">
    <location>
        <begin position="9"/>
        <end position="386"/>
    </location>
</feature>
<accession>H4GJG7</accession>
<evidence type="ECO:0000256" key="3">
    <source>
        <dbReference type="ARBA" id="ARBA00022670"/>
    </source>
</evidence>
<dbReference type="PANTHER" id="PTHR11733:SF167">
    <property type="entry name" value="FI17812P1-RELATED"/>
    <property type="match status" value="1"/>
</dbReference>
<dbReference type="GO" id="GO:0004222">
    <property type="term" value="F:metalloendopeptidase activity"/>
    <property type="evidence" value="ECO:0007669"/>
    <property type="project" value="InterPro"/>
</dbReference>
<dbReference type="InterPro" id="IPR042089">
    <property type="entry name" value="Peptidase_M13_dom_2"/>
</dbReference>
<feature type="domain" description="Peptidase M13 C-terminal" evidence="8">
    <location>
        <begin position="440"/>
        <end position="630"/>
    </location>
</feature>
<keyword evidence="5" id="KW-0378">Hydrolase</keyword>
<proteinExistence type="inferred from homology"/>